<evidence type="ECO:0000313" key="3">
    <source>
        <dbReference type="Proteomes" id="UP000501926"/>
    </source>
</evidence>
<evidence type="ECO:0000313" key="1">
    <source>
        <dbReference type="EMBL" id="CAJ73910.1"/>
    </source>
</evidence>
<dbReference type="Proteomes" id="UP000501926">
    <property type="component" value="Chromosome"/>
</dbReference>
<accession>Q1Q1N3</accession>
<organism evidence="1">
    <name type="scientific">Kuenenia stuttgartiensis</name>
    <dbReference type="NCBI Taxonomy" id="174633"/>
    <lineage>
        <taxon>Bacteria</taxon>
        <taxon>Pseudomonadati</taxon>
        <taxon>Planctomycetota</taxon>
        <taxon>Candidatus Brocadiia</taxon>
        <taxon>Candidatus Brocadiales</taxon>
        <taxon>Candidatus Brocadiaceae</taxon>
        <taxon>Candidatus Kuenenia</taxon>
    </lineage>
</organism>
<protein>
    <submittedName>
        <fullName evidence="1">Uncharacterized protein</fullName>
    </submittedName>
</protein>
<name>Q1Q1N3_KUEST</name>
<evidence type="ECO:0000313" key="2">
    <source>
        <dbReference type="EMBL" id="QII10933.1"/>
    </source>
</evidence>
<reference evidence="1" key="2">
    <citation type="submission" date="2006-01" db="EMBL/GenBank/DDBJ databases">
        <authorList>
            <person name="Genoscope"/>
        </authorList>
    </citation>
    <scope>NUCLEOTIDE SEQUENCE</scope>
</reference>
<dbReference type="EMBL" id="CP049055">
    <property type="protein sequence ID" value="QII10933.1"/>
    <property type="molecule type" value="Genomic_DNA"/>
</dbReference>
<dbReference type="EMBL" id="CT573071">
    <property type="protein sequence ID" value="CAJ73910.1"/>
    <property type="molecule type" value="Genomic_DNA"/>
</dbReference>
<proteinExistence type="predicted"/>
<reference evidence="1" key="1">
    <citation type="journal article" date="2006" name="Nature">
        <title>Deciphering the evolution and metabolism of an anammox bacterium from a community genome.</title>
        <authorList>
            <person name="Strous M."/>
            <person name="Pelletier E."/>
            <person name="Mangenot S."/>
            <person name="Rattei T."/>
            <person name="Lehner A."/>
            <person name="Taylor M.W."/>
            <person name="Horn M."/>
            <person name="Daims H."/>
            <person name="Bartol-Mavel D."/>
            <person name="Wincker P."/>
            <person name="Barbe V."/>
            <person name="Fonknechten N."/>
            <person name="Vallenet D."/>
            <person name="Segurens B."/>
            <person name="Schenowitz-Truong C."/>
            <person name="Medigue C."/>
            <person name="Collingro A."/>
            <person name="Snel B."/>
            <person name="Dutilh B.E."/>
            <person name="OpDenCamp H.J.M."/>
            <person name="vanDerDrift C."/>
            <person name="Cirpus I."/>
            <person name="vanDePas-Schoonen K.T."/>
            <person name="Harhangi H.R."/>
            <person name="vanNiftrik L."/>
            <person name="Schmid M."/>
            <person name="Keltjens J."/>
            <person name="vanDeVossenberg J."/>
            <person name="Kartal B."/>
            <person name="Meier H."/>
            <person name="Frishman D."/>
            <person name="Huynen M.A."/>
            <person name="Mewes H."/>
            <person name="Weissenbach J."/>
            <person name="Jetten M.S.M."/>
            <person name="Wagner M."/>
            <person name="LePaslier D."/>
        </authorList>
    </citation>
    <scope>NUCLEOTIDE SEQUENCE</scope>
</reference>
<dbReference type="AlphaFoldDB" id="Q1Q1N3"/>
<gene>
    <name evidence="2" type="ORF">KsCSTR_15540</name>
    <name evidence="1" type="ORF">kuste3153</name>
</gene>
<sequence>MQVTFTNVEMHQSPILNPQSSILNPQSSVLSRQFAICRLKKCHLNILPKNERHKFCLTINSIYSA</sequence>
<reference evidence="2 3" key="3">
    <citation type="submission" date="2020-02" db="EMBL/GenBank/DDBJ databases">
        <title>Newly sequenced genome of strain CSTR1 showed variability in Candidatus Kuenenia stuttgartiensis genomes.</title>
        <authorList>
            <person name="Ding C."/>
            <person name="Adrian L."/>
        </authorList>
    </citation>
    <scope>NUCLEOTIDE SEQUENCE [LARGE SCALE GENOMIC DNA]</scope>
    <source>
        <strain evidence="2 3">CSTR1</strain>
    </source>
</reference>